<name>A0ABT3A7E2_9ALTE</name>
<dbReference type="RefSeq" id="WP_263711892.1">
    <property type="nucleotide sequence ID" value="NZ_JAOWKX010000003.1"/>
</dbReference>
<evidence type="ECO:0000313" key="3">
    <source>
        <dbReference type="Proteomes" id="UP001652504"/>
    </source>
</evidence>
<protein>
    <recommendedName>
        <fullName evidence="4">DUF3718 domain-containing protein</fullName>
    </recommendedName>
</protein>
<comment type="caution">
    <text evidence="2">The sequence shown here is derived from an EMBL/GenBank/DDBJ whole genome shotgun (WGS) entry which is preliminary data.</text>
</comment>
<feature type="signal peptide" evidence="1">
    <location>
        <begin position="1"/>
        <end position="19"/>
    </location>
</feature>
<feature type="chain" id="PRO_5045681623" description="DUF3718 domain-containing protein" evidence="1">
    <location>
        <begin position="20"/>
        <end position="149"/>
    </location>
</feature>
<proteinExistence type="predicted"/>
<accession>A0ABT3A7E2</accession>
<evidence type="ECO:0000313" key="2">
    <source>
        <dbReference type="EMBL" id="MCV2884613.1"/>
    </source>
</evidence>
<keyword evidence="1" id="KW-0732">Signal</keyword>
<reference evidence="2 3" key="1">
    <citation type="submission" date="2022-10" db="EMBL/GenBank/DDBJ databases">
        <title>Aestuariibacter sp. AA17 isolated from Montipora capitata coral fragment.</title>
        <authorList>
            <person name="Emsley S.A."/>
            <person name="Pfannmuller K.M."/>
            <person name="Loughran R.M."/>
            <person name="Shlafstein M."/>
            <person name="Papke E."/>
            <person name="Saw J.H."/>
            <person name="Ushijima B."/>
            <person name="Videau P."/>
        </authorList>
    </citation>
    <scope>NUCLEOTIDE SEQUENCE [LARGE SCALE GENOMIC DNA]</scope>
    <source>
        <strain evidence="2 3">AA17</strain>
    </source>
</reference>
<gene>
    <name evidence="2" type="ORF">OE749_07890</name>
</gene>
<keyword evidence="3" id="KW-1185">Reference proteome</keyword>
<evidence type="ECO:0008006" key="4">
    <source>
        <dbReference type="Google" id="ProtNLM"/>
    </source>
</evidence>
<evidence type="ECO:0000256" key="1">
    <source>
        <dbReference type="SAM" id="SignalP"/>
    </source>
</evidence>
<dbReference type="Proteomes" id="UP001652504">
    <property type="component" value="Unassembled WGS sequence"/>
</dbReference>
<dbReference type="EMBL" id="JAOWKX010000003">
    <property type="protein sequence ID" value="MCV2884613.1"/>
    <property type="molecule type" value="Genomic_DNA"/>
</dbReference>
<organism evidence="2 3">
    <name type="scientific">Fluctibacter corallii</name>
    <dbReference type="NCBI Taxonomy" id="2984329"/>
    <lineage>
        <taxon>Bacteria</taxon>
        <taxon>Pseudomonadati</taxon>
        <taxon>Pseudomonadota</taxon>
        <taxon>Gammaproteobacteria</taxon>
        <taxon>Alteromonadales</taxon>
        <taxon>Alteromonadaceae</taxon>
        <taxon>Fluctibacter</taxon>
    </lineage>
</organism>
<sequence>MTIRWLFFILICCSLPAHGVTFTNSDGSNLSAVCIAAAKSDDALREALKQFGFNQRDLDVFTCNGLPIDEFAKRYNDTEGNDIVRVYAFEAREDNRETQLCVAAATSNQTFIDVKNRLFGQKRVSDIYCNGIPIEKFARRYGNKQFSLH</sequence>